<reference evidence="1" key="1">
    <citation type="submission" date="2021-06" db="EMBL/GenBank/DDBJ databases">
        <authorList>
            <person name="Kallberg Y."/>
            <person name="Tangrot J."/>
            <person name="Rosling A."/>
        </authorList>
    </citation>
    <scope>NUCLEOTIDE SEQUENCE</scope>
    <source>
        <strain evidence="1">MA461A</strain>
    </source>
</reference>
<name>A0ACA9RYR1_9GLOM</name>
<comment type="caution">
    <text evidence="1">The sequence shown here is derived from an EMBL/GenBank/DDBJ whole genome shotgun (WGS) entry which is preliminary data.</text>
</comment>
<sequence>AIQNIISILAKKYQLHNNNLTNEELQQCILEMVLAGTDNTSNETRPIIDAKTKQDIAQQPVNNEILNMLPRKKVVLSGLPVLEDMLKHFVKAMKEIIRYKRNTLNITDRKVDCEDWNSFLENFKKTTNELNIEFNIINILDINQRYSM</sequence>
<evidence type="ECO:0000313" key="2">
    <source>
        <dbReference type="Proteomes" id="UP000789920"/>
    </source>
</evidence>
<gene>
    <name evidence="1" type="ORF">RPERSI_LOCUS24749</name>
</gene>
<feature type="non-terminal residue" evidence="1">
    <location>
        <position position="1"/>
    </location>
</feature>
<feature type="non-terminal residue" evidence="1">
    <location>
        <position position="148"/>
    </location>
</feature>
<protein>
    <submittedName>
        <fullName evidence="1">25425_t:CDS:1</fullName>
    </submittedName>
</protein>
<organism evidence="1 2">
    <name type="scientific">Racocetra persica</name>
    <dbReference type="NCBI Taxonomy" id="160502"/>
    <lineage>
        <taxon>Eukaryota</taxon>
        <taxon>Fungi</taxon>
        <taxon>Fungi incertae sedis</taxon>
        <taxon>Mucoromycota</taxon>
        <taxon>Glomeromycotina</taxon>
        <taxon>Glomeromycetes</taxon>
        <taxon>Diversisporales</taxon>
        <taxon>Gigasporaceae</taxon>
        <taxon>Racocetra</taxon>
    </lineage>
</organism>
<accession>A0ACA9RYR1</accession>
<dbReference type="Proteomes" id="UP000789920">
    <property type="component" value="Unassembled WGS sequence"/>
</dbReference>
<proteinExistence type="predicted"/>
<keyword evidence="2" id="KW-1185">Reference proteome</keyword>
<dbReference type="EMBL" id="CAJVQC010080104">
    <property type="protein sequence ID" value="CAG8817701.1"/>
    <property type="molecule type" value="Genomic_DNA"/>
</dbReference>
<evidence type="ECO:0000313" key="1">
    <source>
        <dbReference type="EMBL" id="CAG8817701.1"/>
    </source>
</evidence>